<gene>
    <name evidence="5" type="ORF">DES37_110188</name>
</gene>
<organism evidence="5 6">
    <name type="scientific">Mangrovibacter plantisponsor</name>
    <dbReference type="NCBI Taxonomy" id="451513"/>
    <lineage>
        <taxon>Bacteria</taxon>
        <taxon>Pseudomonadati</taxon>
        <taxon>Pseudomonadota</taxon>
        <taxon>Gammaproteobacteria</taxon>
        <taxon>Enterobacterales</taxon>
        <taxon>Enterobacteriaceae</taxon>
        <taxon>Mangrovibacter</taxon>
    </lineage>
</organism>
<proteinExistence type="inferred from homology"/>
<evidence type="ECO:0000256" key="4">
    <source>
        <dbReference type="ARBA" id="ARBA00029685"/>
    </source>
</evidence>
<dbReference type="Pfam" id="PF08136">
    <property type="entry name" value="SRA_like"/>
    <property type="match status" value="1"/>
</dbReference>
<keyword evidence="5" id="KW-0687">Ribonucleoprotein</keyword>
<name>A0A317PYU8_9ENTR</name>
<comment type="similarity">
    <text evidence="2">Belongs to the SRA family.</text>
</comment>
<dbReference type="RefSeq" id="WP_072007014.1">
    <property type="nucleotide sequence ID" value="NZ_QGTS01000010.1"/>
</dbReference>
<evidence type="ECO:0000313" key="5">
    <source>
        <dbReference type="EMBL" id="PWW06782.1"/>
    </source>
</evidence>
<protein>
    <recommendedName>
        <fullName evidence="3">Stationary-phase-induced ribosome-associated protein</fullName>
    </recommendedName>
    <alternativeName>
        <fullName evidence="4">30S ribosomal protein S22</fullName>
    </alternativeName>
</protein>
<sequence>MKTNRQARQLLGQDHWLSNHRKLVIHDNAATIVKHGSGRHRHLNQSE</sequence>
<evidence type="ECO:0000256" key="3">
    <source>
        <dbReference type="ARBA" id="ARBA00018210"/>
    </source>
</evidence>
<comment type="function">
    <text evidence="1">Although this protein associates with the 30S subunit of the ribosome it is not considered to be a bona fide ribosomal protein.</text>
</comment>
<evidence type="ECO:0000313" key="6">
    <source>
        <dbReference type="Proteomes" id="UP000246744"/>
    </source>
</evidence>
<dbReference type="InterPro" id="IPR012607">
    <property type="entry name" value="SRA-like"/>
</dbReference>
<dbReference type="OrthoDB" id="6590569at2"/>
<comment type="caution">
    <text evidence="5">The sequence shown here is derived from an EMBL/GenBank/DDBJ whole genome shotgun (WGS) entry which is preliminary data.</text>
</comment>
<dbReference type="AlphaFoldDB" id="A0A317PYU8"/>
<dbReference type="GO" id="GO:0005840">
    <property type="term" value="C:ribosome"/>
    <property type="evidence" value="ECO:0007669"/>
    <property type="project" value="UniProtKB-KW"/>
</dbReference>
<dbReference type="GO" id="GO:0006412">
    <property type="term" value="P:translation"/>
    <property type="evidence" value="ECO:0007669"/>
    <property type="project" value="InterPro"/>
</dbReference>
<accession>A0A317PYU8</accession>
<dbReference type="NCBIfam" id="NF007473">
    <property type="entry name" value="PRK10057.1"/>
    <property type="match status" value="1"/>
</dbReference>
<evidence type="ECO:0000256" key="2">
    <source>
        <dbReference type="ARBA" id="ARBA00005929"/>
    </source>
</evidence>
<dbReference type="Proteomes" id="UP000246744">
    <property type="component" value="Unassembled WGS sequence"/>
</dbReference>
<keyword evidence="5" id="KW-0689">Ribosomal protein</keyword>
<reference evidence="5 6" key="1">
    <citation type="submission" date="2018-05" db="EMBL/GenBank/DDBJ databases">
        <title>Genomic Encyclopedia of Type Strains, Phase IV (KMG-IV): sequencing the most valuable type-strain genomes for metagenomic binning, comparative biology and taxonomic classification.</title>
        <authorList>
            <person name="Goeker M."/>
        </authorList>
    </citation>
    <scope>NUCLEOTIDE SEQUENCE [LARGE SCALE GENOMIC DNA]</scope>
    <source>
        <strain evidence="5 6">DSM 19579</strain>
    </source>
</reference>
<evidence type="ECO:0000256" key="1">
    <source>
        <dbReference type="ARBA" id="ARBA00004057"/>
    </source>
</evidence>
<dbReference type="EMBL" id="QGTS01000010">
    <property type="protein sequence ID" value="PWW06782.1"/>
    <property type="molecule type" value="Genomic_DNA"/>
</dbReference>
<keyword evidence="6" id="KW-1185">Reference proteome</keyword>